<keyword evidence="3" id="KW-1185">Reference proteome</keyword>
<gene>
    <name evidence="2" type="ORF">F8M41_014352</name>
</gene>
<feature type="compositionally biased region" description="Low complexity" evidence="1">
    <location>
        <begin position="1"/>
        <end position="55"/>
    </location>
</feature>
<dbReference type="EMBL" id="WTPW01000295">
    <property type="protein sequence ID" value="KAF0525714.1"/>
    <property type="molecule type" value="Genomic_DNA"/>
</dbReference>
<dbReference type="Proteomes" id="UP000439903">
    <property type="component" value="Unassembled WGS sequence"/>
</dbReference>
<reference evidence="2 3" key="1">
    <citation type="journal article" date="2019" name="Environ. Microbiol.">
        <title>At the nexus of three kingdoms: the genome of the mycorrhizal fungus Gigaspora margarita provides insights into plant, endobacterial and fungal interactions.</title>
        <authorList>
            <person name="Venice F."/>
            <person name="Ghignone S."/>
            <person name="Salvioli di Fossalunga A."/>
            <person name="Amselem J."/>
            <person name="Novero M."/>
            <person name="Xianan X."/>
            <person name="Sedzielewska Toro K."/>
            <person name="Morin E."/>
            <person name="Lipzen A."/>
            <person name="Grigoriev I.V."/>
            <person name="Henrissat B."/>
            <person name="Martin F.M."/>
            <person name="Bonfante P."/>
        </authorList>
    </citation>
    <scope>NUCLEOTIDE SEQUENCE [LARGE SCALE GENOMIC DNA]</scope>
    <source>
        <strain evidence="2 3">BEG34</strain>
    </source>
</reference>
<protein>
    <submittedName>
        <fullName evidence="2">Uncharacterized protein</fullName>
    </submittedName>
</protein>
<dbReference type="AlphaFoldDB" id="A0A8H4ARS5"/>
<comment type="caution">
    <text evidence="2">The sequence shown here is derived from an EMBL/GenBank/DDBJ whole genome shotgun (WGS) entry which is preliminary data.</text>
</comment>
<evidence type="ECO:0000256" key="1">
    <source>
        <dbReference type="SAM" id="MobiDB-lite"/>
    </source>
</evidence>
<proteinExistence type="predicted"/>
<organism evidence="2 3">
    <name type="scientific">Gigaspora margarita</name>
    <dbReference type="NCBI Taxonomy" id="4874"/>
    <lineage>
        <taxon>Eukaryota</taxon>
        <taxon>Fungi</taxon>
        <taxon>Fungi incertae sedis</taxon>
        <taxon>Mucoromycota</taxon>
        <taxon>Glomeromycotina</taxon>
        <taxon>Glomeromycetes</taxon>
        <taxon>Diversisporales</taxon>
        <taxon>Gigasporaceae</taxon>
        <taxon>Gigaspora</taxon>
    </lineage>
</organism>
<feature type="compositionally biased region" description="Low complexity" evidence="1">
    <location>
        <begin position="70"/>
        <end position="79"/>
    </location>
</feature>
<sequence length="141" mass="16129">MSSNKKTATTKTNDTNTTPKTNDATTTSNNTTTPKTNDATTTSNNTTTSMTNDSNPSETYYAPPTLPNPRANQRTSNSRNNRRNRHDNSTYGILQDDEYYKERGDFWTPISEPSIRRRIENDDWDDMNPDDAQEMLDQMYN</sequence>
<name>A0A8H4ARS5_GIGMA</name>
<feature type="region of interest" description="Disordered" evidence="1">
    <location>
        <begin position="1"/>
        <end position="96"/>
    </location>
</feature>
<accession>A0A8H4ARS5</accession>
<evidence type="ECO:0000313" key="3">
    <source>
        <dbReference type="Proteomes" id="UP000439903"/>
    </source>
</evidence>
<evidence type="ECO:0000313" key="2">
    <source>
        <dbReference type="EMBL" id="KAF0525714.1"/>
    </source>
</evidence>